<dbReference type="EMBL" id="PVLV01000121">
    <property type="protein sequence ID" value="PRH79382.1"/>
    <property type="molecule type" value="Genomic_DNA"/>
</dbReference>
<dbReference type="Proteomes" id="UP000239322">
    <property type="component" value="Unassembled WGS sequence"/>
</dbReference>
<dbReference type="RefSeq" id="WP_105868498.1">
    <property type="nucleotide sequence ID" value="NZ_PVLV01000121.1"/>
</dbReference>
<sequence>MNLEQSTQHSYDDVVSALNDAADGIRDGLDLSDRDSDLINLMVNVAAATLKQPGISLDEAIRKEYELDPEEVRGWWDW</sequence>
<proteinExistence type="predicted"/>
<organism evidence="1 2">
    <name type="scientific">Streptomyces solincola</name>
    <dbReference type="NCBI Taxonomy" id="2100817"/>
    <lineage>
        <taxon>Bacteria</taxon>
        <taxon>Bacillati</taxon>
        <taxon>Actinomycetota</taxon>
        <taxon>Actinomycetes</taxon>
        <taxon>Kitasatosporales</taxon>
        <taxon>Streptomycetaceae</taxon>
        <taxon>Streptomyces</taxon>
    </lineage>
</organism>
<keyword evidence="2" id="KW-1185">Reference proteome</keyword>
<evidence type="ECO:0000313" key="2">
    <source>
        <dbReference type="Proteomes" id="UP000239322"/>
    </source>
</evidence>
<reference evidence="1 2" key="1">
    <citation type="submission" date="2018-03" db="EMBL/GenBank/DDBJ databases">
        <title>Novel Streptomyces sp. from soil.</title>
        <authorList>
            <person name="Tan G.Y.A."/>
            <person name="Lee Z.Y."/>
        </authorList>
    </citation>
    <scope>NUCLEOTIDE SEQUENCE [LARGE SCALE GENOMIC DNA]</scope>
    <source>
        <strain evidence="1 2">ST5x</strain>
    </source>
</reference>
<comment type="caution">
    <text evidence="1">The sequence shown here is derived from an EMBL/GenBank/DDBJ whole genome shotgun (WGS) entry which is preliminary data.</text>
</comment>
<evidence type="ECO:0000313" key="1">
    <source>
        <dbReference type="EMBL" id="PRH79382.1"/>
    </source>
</evidence>
<dbReference type="AlphaFoldDB" id="A0A2S9PY99"/>
<protein>
    <submittedName>
        <fullName evidence="1">Uncharacterized protein</fullName>
    </submittedName>
</protein>
<gene>
    <name evidence="1" type="ORF">C6N75_09875</name>
</gene>
<name>A0A2S9PY99_9ACTN</name>
<accession>A0A2S9PY99</accession>
<dbReference type="OrthoDB" id="4229996at2"/>